<accession>A0A409X6M8</accession>
<proteinExistence type="predicted"/>
<feature type="region of interest" description="Disordered" evidence="1">
    <location>
        <begin position="1"/>
        <end position="35"/>
    </location>
</feature>
<feature type="compositionally biased region" description="Pro residues" evidence="1">
    <location>
        <begin position="25"/>
        <end position="35"/>
    </location>
</feature>
<feature type="compositionally biased region" description="Gly residues" evidence="1">
    <location>
        <begin position="1"/>
        <end position="13"/>
    </location>
</feature>
<comment type="caution">
    <text evidence="2">The sequence shown here is derived from an EMBL/GenBank/DDBJ whole genome shotgun (WGS) entry which is preliminary data.</text>
</comment>
<dbReference type="Proteomes" id="UP000284706">
    <property type="component" value="Unassembled WGS sequence"/>
</dbReference>
<evidence type="ECO:0000313" key="2">
    <source>
        <dbReference type="EMBL" id="PPQ86448.1"/>
    </source>
</evidence>
<organism evidence="2 3">
    <name type="scientific">Gymnopilus dilepis</name>
    <dbReference type="NCBI Taxonomy" id="231916"/>
    <lineage>
        <taxon>Eukaryota</taxon>
        <taxon>Fungi</taxon>
        <taxon>Dikarya</taxon>
        <taxon>Basidiomycota</taxon>
        <taxon>Agaricomycotina</taxon>
        <taxon>Agaricomycetes</taxon>
        <taxon>Agaricomycetidae</taxon>
        <taxon>Agaricales</taxon>
        <taxon>Agaricineae</taxon>
        <taxon>Hymenogastraceae</taxon>
        <taxon>Gymnopilus</taxon>
    </lineage>
</organism>
<reference evidence="2 3" key="1">
    <citation type="journal article" date="2018" name="Evol. Lett.">
        <title>Horizontal gene cluster transfer increased hallucinogenic mushroom diversity.</title>
        <authorList>
            <person name="Reynolds H.T."/>
            <person name="Vijayakumar V."/>
            <person name="Gluck-Thaler E."/>
            <person name="Korotkin H.B."/>
            <person name="Matheny P.B."/>
            <person name="Slot J.C."/>
        </authorList>
    </citation>
    <scope>NUCLEOTIDE SEQUENCE [LARGE SCALE GENOMIC DNA]</scope>
    <source>
        <strain evidence="2 3">SRW20</strain>
    </source>
</reference>
<name>A0A409X6M8_9AGAR</name>
<feature type="region of interest" description="Disordered" evidence="1">
    <location>
        <begin position="156"/>
        <end position="176"/>
    </location>
</feature>
<protein>
    <submittedName>
        <fullName evidence="2">Uncharacterized protein</fullName>
    </submittedName>
</protein>
<evidence type="ECO:0000256" key="1">
    <source>
        <dbReference type="SAM" id="MobiDB-lite"/>
    </source>
</evidence>
<gene>
    <name evidence="2" type="ORF">CVT26_011545</name>
</gene>
<dbReference type="InParanoid" id="A0A409X6M8"/>
<evidence type="ECO:0000313" key="3">
    <source>
        <dbReference type="Proteomes" id="UP000284706"/>
    </source>
</evidence>
<dbReference type="EMBL" id="NHYE01004074">
    <property type="protein sequence ID" value="PPQ86448.1"/>
    <property type="molecule type" value="Genomic_DNA"/>
</dbReference>
<keyword evidence="3" id="KW-1185">Reference proteome</keyword>
<dbReference type="AlphaFoldDB" id="A0A409X6M8"/>
<sequence>MDDRGVGSGGTETGGAARRAAILSVPPPDPPPVVVVPPDVEVEVEVVPGPEAAVEEDPNVVDPDAVVVLGDDLGSVFTCVCVCICAAAAGGPFLALFAFAGSSYSLPSSTPSSLSGSSWSTSSTSIASSTSFTTSFATAAFLPRFLFVPPPAAAAAVERDETPPSPSREGTHPSTNSNIVRTTLALFLTSTCFSLTSSRSLWNPFARTSRGVACPSAPPPPAPPFLLLLCEEDEVAEVDEDGGEGPICQKTITPIRINSTGLTLPTSLHSCAPASPPLPSLSFASCTILANVLYASLTRAWKEDEKGDESASHFSMDAAETKRCAEDGRAEIGLLLLEGVEKEESPRPPEFIVLRVEVEVVVEDPAEAAVIEAPYPTPELLTP</sequence>